<name>A0A9Q3GDL5_9BASI</name>
<dbReference type="Proteomes" id="UP000765509">
    <property type="component" value="Unassembled WGS sequence"/>
</dbReference>
<dbReference type="AlphaFoldDB" id="A0A9Q3GDL5"/>
<protein>
    <submittedName>
        <fullName evidence="2">Uncharacterized protein</fullName>
    </submittedName>
</protein>
<organism evidence="2 3">
    <name type="scientific">Austropuccinia psidii MF-1</name>
    <dbReference type="NCBI Taxonomy" id="1389203"/>
    <lineage>
        <taxon>Eukaryota</taxon>
        <taxon>Fungi</taxon>
        <taxon>Dikarya</taxon>
        <taxon>Basidiomycota</taxon>
        <taxon>Pucciniomycotina</taxon>
        <taxon>Pucciniomycetes</taxon>
        <taxon>Pucciniales</taxon>
        <taxon>Sphaerophragmiaceae</taxon>
        <taxon>Austropuccinia</taxon>
    </lineage>
</organism>
<keyword evidence="3" id="KW-1185">Reference proteome</keyword>
<evidence type="ECO:0000256" key="1">
    <source>
        <dbReference type="SAM" id="MobiDB-lite"/>
    </source>
</evidence>
<proteinExistence type="predicted"/>
<feature type="region of interest" description="Disordered" evidence="1">
    <location>
        <begin position="50"/>
        <end position="92"/>
    </location>
</feature>
<reference evidence="2" key="1">
    <citation type="submission" date="2021-03" db="EMBL/GenBank/DDBJ databases">
        <title>Draft genome sequence of rust myrtle Austropuccinia psidii MF-1, a brazilian biotype.</title>
        <authorList>
            <person name="Quecine M.C."/>
            <person name="Pachon D.M.R."/>
            <person name="Bonatelli M.L."/>
            <person name="Correr F.H."/>
            <person name="Franceschini L.M."/>
            <person name="Leite T.F."/>
            <person name="Margarido G.R.A."/>
            <person name="Almeida C.A."/>
            <person name="Ferrarezi J.A."/>
            <person name="Labate C.A."/>
        </authorList>
    </citation>
    <scope>NUCLEOTIDE SEQUENCE</scope>
    <source>
        <strain evidence="2">MF-1</strain>
    </source>
</reference>
<dbReference type="EMBL" id="AVOT02000564">
    <property type="protein sequence ID" value="MBW0463479.1"/>
    <property type="molecule type" value="Genomic_DNA"/>
</dbReference>
<sequence length="92" mass="10715">MADCNNVSLLLTPEECLKHKRHPDEKIYDKNFSKKYRDIVVEPYNLKDFESDESAEEEREGKIIYCEGPSPDCSEVEDDELYTPGESSYEDD</sequence>
<dbReference type="OrthoDB" id="2506837at2759"/>
<accession>A0A9Q3GDL5</accession>
<gene>
    <name evidence="2" type="ORF">O181_003194</name>
</gene>
<comment type="caution">
    <text evidence="2">The sequence shown here is derived from an EMBL/GenBank/DDBJ whole genome shotgun (WGS) entry which is preliminary data.</text>
</comment>
<evidence type="ECO:0000313" key="3">
    <source>
        <dbReference type="Proteomes" id="UP000765509"/>
    </source>
</evidence>
<evidence type="ECO:0000313" key="2">
    <source>
        <dbReference type="EMBL" id="MBW0463479.1"/>
    </source>
</evidence>